<evidence type="ECO:0000313" key="2">
    <source>
        <dbReference type="Proteomes" id="UP000198310"/>
    </source>
</evidence>
<proteinExistence type="predicted"/>
<name>A0A238YJI9_9BACT</name>
<organism evidence="1 2">
    <name type="scientific">Hymenobacter mucosus</name>
    <dbReference type="NCBI Taxonomy" id="1411120"/>
    <lineage>
        <taxon>Bacteria</taxon>
        <taxon>Pseudomonadati</taxon>
        <taxon>Bacteroidota</taxon>
        <taxon>Cytophagia</taxon>
        <taxon>Cytophagales</taxon>
        <taxon>Hymenobacteraceae</taxon>
        <taxon>Hymenobacter</taxon>
    </lineage>
</organism>
<dbReference type="Proteomes" id="UP000198310">
    <property type="component" value="Unassembled WGS sequence"/>
</dbReference>
<protein>
    <submittedName>
        <fullName evidence="1">Uncharacterized protein</fullName>
    </submittedName>
</protein>
<dbReference type="AlphaFoldDB" id="A0A238YJI9"/>
<dbReference type="EMBL" id="FZNS01000005">
    <property type="protein sequence ID" value="SNR71122.1"/>
    <property type="molecule type" value="Genomic_DNA"/>
</dbReference>
<keyword evidence="2" id="KW-1185">Reference proteome</keyword>
<sequence length="303" mass="35023">MNSYFASQPNHSNSQDFEQRMLDNAEHLGAQFRIRQISFDSECIYAKEDLTALVLQFVRDLGQFPAVCVEDGLDTRTQEYFTRLYIRGQQYEFRTSAEGDYVDLDKVMPMLQTIAHEQQPTHTFEIIHPPYDQTGIVIFAALTDLQEAVDRGYPCSLPSSHWVWQKHEWPWGVYSDVTVDHLPELSELQTRYYQTLHQLYTAGYNVPQLTAERIYLTDMFEQRKIDICIDGSNHTSFNDVLAGGKVRCFWEGWGVVLAYTLVQHYGGQPALYNKTSRQVTRLTPSAYLRQAEVAFGRRPATTH</sequence>
<dbReference type="RefSeq" id="WP_089333099.1">
    <property type="nucleotide sequence ID" value="NZ_FZNS01000005.1"/>
</dbReference>
<evidence type="ECO:0000313" key="1">
    <source>
        <dbReference type="EMBL" id="SNR71122.1"/>
    </source>
</evidence>
<gene>
    <name evidence="1" type="ORF">SAMN06269173_105285</name>
</gene>
<reference evidence="2" key="1">
    <citation type="submission" date="2017-06" db="EMBL/GenBank/DDBJ databases">
        <authorList>
            <person name="Varghese N."/>
            <person name="Submissions S."/>
        </authorList>
    </citation>
    <scope>NUCLEOTIDE SEQUENCE [LARGE SCALE GENOMIC DNA]</scope>
    <source>
        <strain evidence="2">DSM 28041</strain>
    </source>
</reference>
<accession>A0A238YJI9</accession>